<gene>
    <name evidence="2" type="ORF">BCM02_101605</name>
</gene>
<dbReference type="InterPro" id="IPR050508">
    <property type="entry name" value="Methyltransf_Superfamily"/>
</dbReference>
<dbReference type="Pfam" id="PF08241">
    <property type="entry name" value="Methyltransf_11"/>
    <property type="match status" value="1"/>
</dbReference>
<keyword evidence="3" id="KW-1185">Reference proteome</keyword>
<dbReference type="CDD" id="cd02440">
    <property type="entry name" value="AdoMet_MTases"/>
    <property type="match status" value="1"/>
</dbReference>
<keyword evidence="2" id="KW-0808">Transferase</keyword>
<dbReference type="GO" id="GO:0008757">
    <property type="term" value="F:S-adenosylmethionine-dependent methyltransferase activity"/>
    <property type="evidence" value="ECO:0007669"/>
    <property type="project" value="InterPro"/>
</dbReference>
<reference evidence="2 3" key="1">
    <citation type="submission" date="2019-07" db="EMBL/GenBank/DDBJ databases">
        <title>Genomic Encyclopedia of Type Strains, Phase III (KMG-III): the genomes of soil and plant-associated and newly described type strains.</title>
        <authorList>
            <person name="Whitman W."/>
        </authorList>
    </citation>
    <scope>NUCLEOTIDE SEQUENCE [LARGE SCALE GENOMIC DNA]</scope>
    <source>
        <strain evidence="2 3">BL24</strain>
    </source>
</reference>
<dbReference type="GO" id="GO:0032259">
    <property type="term" value="P:methylation"/>
    <property type="evidence" value="ECO:0007669"/>
    <property type="project" value="UniProtKB-KW"/>
</dbReference>
<protein>
    <submittedName>
        <fullName evidence="2">Methyltransferase family protein</fullName>
    </submittedName>
</protein>
<dbReference type="Gene3D" id="3.40.50.150">
    <property type="entry name" value="Vaccinia Virus protein VP39"/>
    <property type="match status" value="1"/>
</dbReference>
<proteinExistence type="predicted"/>
<organism evidence="2 3">
    <name type="scientific">Paenibacillus methanolicus</name>
    <dbReference type="NCBI Taxonomy" id="582686"/>
    <lineage>
        <taxon>Bacteria</taxon>
        <taxon>Bacillati</taxon>
        <taxon>Bacillota</taxon>
        <taxon>Bacilli</taxon>
        <taxon>Bacillales</taxon>
        <taxon>Paenibacillaceae</taxon>
        <taxon>Paenibacillus</taxon>
    </lineage>
</organism>
<dbReference type="RefSeq" id="WP_148927540.1">
    <property type="nucleotide sequence ID" value="NZ_VNHS01000001.1"/>
</dbReference>
<dbReference type="EMBL" id="VNHS01000001">
    <property type="protein sequence ID" value="TYP79487.1"/>
    <property type="molecule type" value="Genomic_DNA"/>
</dbReference>
<accession>A0A5S5CKT0</accession>
<dbReference type="PANTHER" id="PTHR42912">
    <property type="entry name" value="METHYLTRANSFERASE"/>
    <property type="match status" value="1"/>
</dbReference>
<keyword evidence="2" id="KW-0489">Methyltransferase</keyword>
<dbReference type="OrthoDB" id="9777497at2"/>
<dbReference type="SUPFAM" id="SSF53335">
    <property type="entry name" value="S-adenosyl-L-methionine-dependent methyltransferases"/>
    <property type="match status" value="1"/>
</dbReference>
<dbReference type="PANTHER" id="PTHR42912:SF93">
    <property type="entry name" value="N6-ADENOSINE-METHYLTRANSFERASE TMT1A"/>
    <property type="match status" value="1"/>
</dbReference>
<evidence type="ECO:0000313" key="3">
    <source>
        <dbReference type="Proteomes" id="UP000323257"/>
    </source>
</evidence>
<feature type="domain" description="Methyltransferase type 11" evidence="1">
    <location>
        <begin position="45"/>
        <end position="142"/>
    </location>
</feature>
<evidence type="ECO:0000259" key="1">
    <source>
        <dbReference type="Pfam" id="PF08241"/>
    </source>
</evidence>
<dbReference type="Proteomes" id="UP000323257">
    <property type="component" value="Unassembled WGS sequence"/>
</dbReference>
<evidence type="ECO:0000313" key="2">
    <source>
        <dbReference type="EMBL" id="TYP79487.1"/>
    </source>
</evidence>
<sequence>MFKQYENAGNFNARVYLHAAFGTNPRPWPHWVWEQIPPLPEADILELGSGNGLLWQANANRIPDAWRITLSDFSPGMLQAAKTSLAPIHDRFDWNMIDAISIPYPDASFDVVIANHMLYHVSGLDCALAEINRVLRPDGLLVASTVGSGNMREMTELALAFDAHSSYPGIAYGIQSRFSLDKGASLLRNQFEPIDLRLYPNTLIVTDPNAILRYLLSCNGLFDGLIILAPEEIQRFSAFVSHIDDDHPFTITTSTGLFLARKTNK</sequence>
<dbReference type="InterPro" id="IPR029063">
    <property type="entry name" value="SAM-dependent_MTases_sf"/>
</dbReference>
<comment type="caution">
    <text evidence="2">The sequence shown here is derived from an EMBL/GenBank/DDBJ whole genome shotgun (WGS) entry which is preliminary data.</text>
</comment>
<name>A0A5S5CKT0_9BACL</name>
<dbReference type="InterPro" id="IPR013216">
    <property type="entry name" value="Methyltransf_11"/>
</dbReference>
<dbReference type="AlphaFoldDB" id="A0A5S5CKT0"/>